<dbReference type="PANTHER" id="PTHR38469:SF1">
    <property type="entry name" value="PERIPLASMIC PEPTIDASE SUBFAMILY S1B"/>
    <property type="match status" value="1"/>
</dbReference>
<protein>
    <recommendedName>
        <fullName evidence="6">Dipeptidyl-peptidase</fullName>
        <ecNumber evidence="6">3.4.14.-</ecNumber>
    </recommendedName>
</protein>
<dbReference type="AlphaFoldDB" id="A0A3M0CXT2"/>
<comment type="function">
    <text evidence="6">Catalyzes the removal of dipeptides from the N-terminus of oligopeptides.</text>
</comment>
<keyword evidence="3 6" id="KW-0645">Protease</keyword>
<evidence type="ECO:0000313" key="7">
    <source>
        <dbReference type="EMBL" id="RMB08743.1"/>
    </source>
</evidence>
<keyword evidence="4" id="KW-0732">Signal</keyword>
<dbReference type="GO" id="GO:0070009">
    <property type="term" value="F:serine-type aminopeptidase activity"/>
    <property type="evidence" value="ECO:0007669"/>
    <property type="project" value="UniProtKB-UniRule"/>
</dbReference>
<keyword evidence="6" id="KW-0720">Serine protease</keyword>
<dbReference type="InterPro" id="IPR019500">
    <property type="entry name" value="Pep_S46"/>
</dbReference>
<sequence>MKTSRRSVISLWLAASLTGPVLTGHVLSGPVLAGEGMYTPDQLQDISGDLRKAGLRISAAKLADLTGFPMGAVVSLGGCSASFVSNQGLAVTNHHCARGSVQYNSTAENNYLENGFLAATRGDELPAAPGSRIYVTTEVTDVTERVRTGTATLDPLERYETVQQRRKDITAECEVDAGYRCQVAGFYGGAEYKLIKRLEVRDVRLVYAPADSIGKYGGDIDNWQWPRHTGDFAFYRAYVGPDGTAADYSEDNVPYEPEHHLKVSAAGLEDGDFVMAAGYPGSTSRYTLLAEVENTFDWTYPTWTVLLNDWIDTIEATAPEGSDARVKYEALLAGLNNFEKNLRGQIEGARRVGLVDRRRAREAALAEWIAADSARADYGEAITALSALSEESAAAARTQFWYGNVSRPQLFSAARRLYRLSKERLKPDAEREQGYQERDMAFIRQGLQAIDRRFDPAVDKAQWILFLKGYIGQPMAERVADFDAALGLTAETTAEELPALLDRFYENTTLGDTETRLGLMDATPEALEASDDPFIQLAVAMYAYGFTLEQQSKERAGRALALRPTYMDAITGWQREQGQLTYPDANSTLRVTFGSVLGGSPRDGMAYLPFTTLEGITDKNTGEAPFNAPQSLLDRVAARDYGPYALKSIGSVPVNFLSDLDSTGGNSGSATLNARGELVGLLFDGTFESVNSDWDFDPRTTRTIHVDTRYMLWVMDKVDGARTLIEEMDIVD</sequence>
<evidence type="ECO:0000256" key="2">
    <source>
        <dbReference type="ARBA" id="ARBA00022438"/>
    </source>
</evidence>
<dbReference type="Proteomes" id="UP000271227">
    <property type="component" value="Unassembled WGS sequence"/>
</dbReference>
<dbReference type="GO" id="GO:0006508">
    <property type="term" value="P:proteolysis"/>
    <property type="evidence" value="ECO:0007669"/>
    <property type="project" value="UniProtKB-KW"/>
</dbReference>
<proteinExistence type="inferred from homology"/>
<dbReference type="GO" id="GO:0008239">
    <property type="term" value="F:dipeptidyl-peptidase activity"/>
    <property type="evidence" value="ECO:0007669"/>
    <property type="project" value="UniProtKB-UniRule"/>
</dbReference>
<dbReference type="SUPFAM" id="SSF50494">
    <property type="entry name" value="Trypsin-like serine proteases"/>
    <property type="match status" value="1"/>
</dbReference>
<accession>A0A3M0CXT2</accession>
<keyword evidence="2 6" id="KW-0031">Aminopeptidase</keyword>
<dbReference type="GO" id="GO:0043171">
    <property type="term" value="P:peptide catabolic process"/>
    <property type="evidence" value="ECO:0007669"/>
    <property type="project" value="UniProtKB-UniRule"/>
</dbReference>
<dbReference type="EMBL" id="REFR01000010">
    <property type="protein sequence ID" value="RMB08743.1"/>
    <property type="molecule type" value="Genomic_DNA"/>
</dbReference>
<dbReference type="Pfam" id="PF10459">
    <property type="entry name" value="Peptidase_S46"/>
    <property type="match status" value="1"/>
</dbReference>
<reference evidence="7 8" key="1">
    <citation type="submission" date="2018-10" db="EMBL/GenBank/DDBJ databases">
        <title>Genomic Encyclopedia of Archaeal and Bacterial Type Strains, Phase II (KMG-II): from individual species to whole genera.</title>
        <authorList>
            <person name="Goeker M."/>
        </authorList>
    </citation>
    <scope>NUCLEOTIDE SEQUENCE [LARGE SCALE GENOMIC DNA]</scope>
    <source>
        <strain evidence="7 8">DSM 25217</strain>
    </source>
</reference>
<dbReference type="OrthoDB" id="9805367at2"/>
<name>A0A3M0CXT2_9PROT</name>
<comment type="similarity">
    <text evidence="1 6">Belongs to the peptidase S46 family.</text>
</comment>
<organism evidence="7 8">
    <name type="scientific">Eilatimonas milleporae</name>
    <dbReference type="NCBI Taxonomy" id="911205"/>
    <lineage>
        <taxon>Bacteria</taxon>
        <taxon>Pseudomonadati</taxon>
        <taxon>Pseudomonadota</taxon>
        <taxon>Alphaproteobacteria</taxon>
        <taxon>Kordiimonadales</taxon>
        <taxon>Kordiimonadaceae</taxon>
        <taxon>Eilatimonas</taxon>
    </lineage>
</organism>
<dbReference type="InParanoid" id="A0A3M0CXT2"/>
<evidence type="ECO:0000256" key="4">
    <source>
        <dbReference type="ARBA" id="ARBA00022729"/>
    </source>
</evidence>
<dbReference type="EC" id="3.4.14.-" evidence="6"/>
<dbReference type="FunFam" id="2.40.10.10:FF:000102">
    <property type="entry name" value="Dipeptidyl-peptidase 7"/>
    <property type="match status" value="1"/>
</dbReference>
<evidence type="ECO:0000256" key="6">
    <source>
        <dbReference type="RuleBase" id="RU366067"/>
    </source>
</evidence>
<gene>
    <name evidence="7" type="ORF">BXY39_1382</name>
</gene>
<dbReference type="InterPro" id="IPR009003">
    <property type="entry name" value="Peptidase_S1_PA"/>
</dbReference>
<keyword evidence="5 6" id="KW-0378">Hydrolase</keyword>
<evidence type="ECO:0000313" key="8">
    <source>
        <dbReference type="Proteomes" id="UP000271227"/>
    </source>
</evidence>
<dbReference type="RefSeq" id="WP_121938077.1">
    <property type="nucleotide sequence ID" value="NZ_REFR01000010.1"/>
</dbReference>
<keyword evidence="8" id="KW-1185">Reference proteome</keyword>
<evidence type="ECO:0000256" key="5">
    <source>
        <dbReference type="ARBA" id="ARBA00022801"/>
    </source>
</evidence>
<comment type="caution">
    <text evidence="7">The sequence shown here is derived from an EMBL/GenBank/DDBJ whole genome shotgun (WGS) entry which is preliminary data.</text>
</comment>
<evidence type="ECO:0000256" key="1">
    <source>
        <dbReference type="ARBA" id="ARBA00010491"/>
    </source>
</evidence>
<evidence type="ECO:0000256" key="3">
    <source>
        <dbReference type="ARBA" id="ARBA00022670"/>
    </source>
</evidence>
<dbReference type="PANTHER" id="PTHR38469">
    <property type="entry name" value="PERIPLASMIC PEPTIDASE SUBFAMILY S1B"/>
    <property type="match status" value="1"/>
</dbReference>